<evidence type="ECO:0000259" key="6">
    <source>
        <dbReference type="Pfam" id="PF25954"/>
    </source>
</evidence>
<keyword evidence="3" id="KW-0812">Transmembrane</keyword>
<sequence length="431" mass="49372">MNRFFKNIVMFVILLNISFCLNILYASTDNLELHNHTDVYYTCSMHPQIREKKPGKCPICHMNLTKIEIDGEMLNASDVQHSDKKHLSQNAEKVVANVKLRKAQLKHFKPDFFPVSEMKMTKKIRLLGLVLQSEQTESKIPARVKGRVEKVYVKSTGSFVRINDPVIDLYSPELITAGEEYLIARKSYELDKDNLFKEMLDESEKKLSLWGIKKFQYDNWYKNGKVPRTITIHANTNGVVIKKNAIVGKYFKEGENFFELWDLKDVWVEMDVYESDASLVKIGQKIDLMFSALPGEILVSHIDFINPFLDIKSKTLKVRATIKNDLGKLRPGMVANAVLNIEMDGKSLVVPRTAIIDTGKRKVVWVKVNNRTFQAKAVLTGYESEGYIEIKNGLIKNEEVVIEGNFLLDAQAQLFGGYEDMKTTTEMIHNH</sequence>
<dbReference type="InterPro" id="IPR045800">
    <property type="entry name" value="HMBD"/>
</dbReference>
<feature type="domain" description="CzcB-like C-terminal circularly permuted SH3-like" evidence="7">
    <location>
        <begin position="349"/>
        <end position="408"/>
    </location>
</feature>
<dbReference type="PANTHER" id="PTHR30097:SF4">
    <property type="entry name" value="SLR6042 PROTEIN"/>
    <property type="match status" value="1"/>
</dbReference>
<keyword evidence="9" id="KW-1185">Reference proteome</keyword>
<accession>A0ABT7QUL5</accession>
<evidence type="ECO:0000313" key="9">
    <source>
        <dbReference type="Proteomes" id="UP001169066"/>
    </source>
</evidence>
<dbReference type="Pfam" id="PF25919">
    <property type="entry name" value="BSH_CusB"/>
    <property type="match status" value="1"/>
</dbReference>
<dbReference type="RefSeq" id="WP_289402662.1">
    <property type="nucleotide sequence ID" value="NZ_JAQIBC010000016.1"/>
</dbReference>
<evidence type="ECO:0000313" key="8">
    <source>
        <dbReference type="EMBL" id="MDM5264780.1"/>
    </source>
</evidence>
<dbReference type="InterPro" id="IPR051909">
    <property type="entry name" value="MFP_Cation_Efflux"/>
</dbReference>
<reference evidence="8" key="1">
    <citation type="submission" date="2023-01" db="EMBL/GenBank/DDBJ databases">
        <title>Sulfurovum sp. XTW-4 genome assembly.</title>
        <authorList>
            <person name="Wang J."/>
        </authorList>
    </citation>
    <scope>NUCLEOTIDE SEQUENCE</scope>
    <source>
        <strain evidence="8">XTW-4</strain>
    </source>
</reference>
<dbReference type="InterPro" id="IPR006143">
    <property type="entry name" value="RND_pump_MFP"/>
</dbReference>
<proteinExistence type="inferred from homology"/>
<evidence type="ECO:0000256" key="3">
    <source>
        <dbReference type="SAM" id="Phobius"/>
    </source>
</evidence>
<dbReference type="Proteomes" id="UP001169066">
    <property type="component" value="Unassembled WGS sequence"/>
</dbReference>
<dbReference type="PANTHER" id="PTHR30097">
    <property type="entry name" value="CATION EFFLUX SYSTEM PROTEIN CUSB"/>
    <property type="match status" value="1"/>
</dbReference>
<dbReference type="Gene3D" id="2.40.30.170">
    <property type="match status" value="1"/>
</dbReference>
<feature type="transmembrane region" description="Helical" evidence="3">
    <location>
        <begin position="7"/>
        <end position="26"/>
    </location>
</feature>
<name>A0ABT7QUL5_9BACT</name>
<protein>
    <submittedName>
        <fullName evidence="8">Efflux RND transporter periplasmic adaptor subunit</fullName>
    </submittedName>
</protein>
<keyword evidence="3" id="KW-1133">Transmembrane helix</keyword>
<evidence type="ECO:0000259" key="4">
    <source>
        <dbReference type="Pfam" id="PF19335"/>
    </source>
</evidence>
<keyword evidence="2" id="KW-0813">Transport</keyword>
<evidence type="ECO:0000256" key="2">
    <source>
        <dbReference type="ARBA" id="ARBA00022448"/>
    </source>
</evidence>
<comment type="similarity">
    <text evidence="1">Belongs to the membrane fusion protein (MFP) (TC 8.A.1) family.</text>
</comment>
<dbReference type="Pfam" id="PF19335">
    <property type="entry name" value="HMBD"/>
    <property type="match status" value="1"/>
</dbReference>
<dbReference type="NCBIfam" id="TIGR01730">
    <property type="entry name" value="RND_mfp"/>
    <property type="match status" value="1"/>
</dbReference>
<feature type="domain" description="Heavy metal binding" evidence="4">
    <location>
        <begin position="40"/>
        <end position="66"/>
    </location>
</feature>
<feature type="domain" description="CusB-like beta-barrel" evidence="6">
    <location>
        <begin position="266"/>
        <end position="340"/>
    </location>
</feature>
<dbReference type="Pfam" id="PF25954">
    <property type="entry name" value="Beta-barrel_RND_2"/>
    <property type="match status" value="1"/>
</dbReference>
<gene>
    <name evidence="8" type="ORF">PF327_11295</name>
</gene>
<dbReference type="InterPro" id="IPR058792">
    <property type="entry name" value="Beta-barrel_RND_2"/>
</dbReference>
<dbReference type="Pfam" id="PF25975">
    <property type="entry name" value="CzcB_C"/>
    <property type="match status" value="1"/>
</dbReference>
<evidence type="ECO:0000256" key="1">
    <source>
        <dbReference type="ARBA" id="ARBA00009477"/>
    </source>
</evidence>
<keyword evidence="3" id="KW-0472">Membrane</keyword>
<dbReference type="InterPro" id="IPR058649">
    <property type="entry name" value="CzcB_C"/>
</dbReference>
<feature type="domain" description="CusB-like barrel-sandwich hybrid" evidence="5">
    <location>
        <begin position="140"/>
        <end position="259"/>
    </location>
</feature>
<comment type="caution">
    <text evidence="8">The sequence shown here is derived from an EMBL/GenBank/DDBJ whole genome shotgun (WGS) entry which is preliminary data.</text>
</comment>
<dbReference type="Gene3D" id="2.40.420.20">
    <property type="match status" value="1"/>
</dbReference>
<dbReference type="EMBL" id="JAQIBC010000016">
    <property type="protein sequence ID" value="MDM5264780.1"/>
    <property type="molecule type" value="Genomic_DNA"/>
</dbReference>
<evidence type="ECO:0000259" key="7">
    <source>
        <dbReference type="Pfam" id="PF25975"/>
    </source>
</evidence>
<evidence type="ECO:0000259" key="5">
    <source>
        <dbReference type="Pfam" id="PF25919"/>
    </source>
</evidence>
<dbReference type="SUPFAM" id="SSF111369">
    <property type="entry name" value="HlyD-like secretion proteins"/>
    <property type="match status" value="1"/>
</dbReference>
<organism evidence="8 9">
    <name type="scientific">Sulfurovum xiamenensis</name>
    <dbReference type="NCBI Taxonomy" id="3019066"/>
    <lineage>
        <taxon>Bacteria</taxon>
        <taxon>Pseudomonadati</taxon>
        <taxon>Campylobacterota</taxon>
        <taxon>Epsilonproteobacteria</taxon>
        <taxon>Campylobacterales</taxon>
        <taxon>Sulfurovaceae</taxon>
        <taxon>Sulfurovum</taxon>
    </lineage>
</organism>
<dbReference type="InterPro" id="IPR058790">
    <property type="entry name" value="BSH_CusB"/>
</dbReference>